<proteinExistence type="predicted"/>
<evidence type="ECO:0000313" key="2">
    <source>
        <dbReference type="Proteomes" id="UP000237230"/>
    </source>
</evidence>
<evidence type="ECO:0000313" key="1">
    <source>
        <dbReference type="EMBL" id="POG06485.1"/>
    </source>
</evidence>
<sequence length="92" mass="10009">MAQGSSLQFNQPMHMVRHDDPRQRLGQSITISFPQLMNDGAGKAHLSKDALSLIGDSGEQVKLARLRKAATAQEVVVGTIHVISLDERSSET</sequence>
<reference evidence="1 2" key="1">
    <citation type="submission" date="2016-08" db="EMBL/GenBank/DDBJ databases">
        <authorList>
            <person name="Seilhamer J.J."/>
        </authorList>
    </citation>
    <scope>NUCLEOTIDE SEQUENCE [LARGE SCALE GENOMIC DNA]</scope>
    <source>
        <strain evidence="1 2">KH-21-114</strain>
    </source>
</reference>
<accession>A0A2S3WYV9</accession>
<dbReference type="EMBL" id="MINH01000021">
    <property type="protein sequence ID" value="POG06485.1"/>
    <property type="molecule type" value="Genomic_DNA"/>
</dbReference>
<gene>
    <name evidence="1" type="ORF">BGP84_27090</name>
</gene>
<dbReference type="Proteomes" id="UP000237230">
    <property type="component" value="Unassembled WGS sequence"/>
</dbReference>
<organism evidence="1 2">
    <name type="scientific">Pseudomonas putida</name>
    <name type="common">Arthrobacter siderocapsulatus</name>
    <dbReference type="NCBI Taxonomy" id="303"/>
    <lineage>
        <taxon>Bacteria</taxon>
        <taxon>Pseudomonadati</taxon>
        <taxon>Pseudomonadota</taxon>
        <taxon>Gammaproteobacteria</taxon>
        <taxon>Pseudomonadales</taxon>
        <taxon>Pseudomonadaceae</taxon>
        <taxon>Pseudomonas</taxon>
    </lineage>
</organism>
<reference evidence="1 2" key="2">
    <citation type="submission" date="2018-03" db="EMBL/GenBank/DDBJ databases">
        <title>Draft genome of Pseudomonas putida strain KH-21-114.</title>
        <authorList>
            <person name="Yoshizawa S."/>
            <person name="Khan N.H."/>
            <person name="Nishimura M."/>
            <person name="Chiura H.X."/>
            <person name="Ogura Y."/>
            <person name="Hayashi T."/>
            <person name="Kogure K."/>
        </authorList>
    </citation>
    <scope>NUCLEOTIDE SEQUENCE [LARGE SCALE GENOMIC DNA]</scope>
    <source>
        <strain evidence="1 2">KH-21-114</strain>
    </source>
</reference>
<protein>
    <submittedName>
        <fullName evidence="1">Uncharacterized protein</fullName>
    </submittedName>
</protein>
<comment type="caution">
    <text evidence="1">The sequence shown here is derived from an EMBL/GenBank/DDBJ whole genome shotgun (WGS) entry which is preliminary data.</text>
</comment>
<dbReference type="AlphaFoldDB" id="A0A2S3WYV9"/>
<name>A0A2S3WYV9_PSEPU</name>